<reference evidence="1" key="1">
    <citation type="submission" date="2014-11" db="EMBL/GenBank/DDBJ databases">
        <authorList>
            <person name="Amaro Gonzalez C."/>
        </authorList>
    </citation>
    <scope>NUCLEOTIDE SEQUENCE</scope>
</reference>
<reference evidence="1" key="2">
    <citation type="journal article" date="2015" name="Fish Shellfish Immunol.">
        <title>Early steps in the European eel (Anguilla anguilla)-Vibrio vulnificus interaction in the gills: Role of the RtxA13 toxin.</title>
        <authorList>
            <person name="Callol A."/>
            <person name="Pajuelo D."/>
            <person name="Ebbesson L."/>
            <person name="Teles M."/>
            <person name="MacKenzie S."/>
            <person name="Amaro C."/>
        </authorList>
    </citation>
    <scope>NUCLEOTIDE SEQUENCE</scope>
</reference>
<organism evidence="1">
    <name type="scientific">Anguilla anguilla</name>
    <name type="common">European freshwater eel</name>
    <name type="synonym">Muraena anguilla</name>
    <dbReference type="NCBI Taxonomy" id="7936"/>
    <lineage>
        <taxon>Eukaryota</taxon>
        <taxon>Metazoa</taxon>
        <taxon>Chordata</taxon>
        <taxon>Craniata</taxon>
        <taxon>Vertebrata</taxon>
        <taxon>Euteleostomi</taxon>
        <taxon>Actinopterygii</taxon>
        <taxon>Neopterygii</taxon>
        <taxon>Teleostei</taxon>
        <taxon>Anguilliformes</taxon>
        <taxon>Anguillidae</taxon>
        <taxon>Anguilla</taxon>
    </lineage>
</organism>
<dbReference type="AlphaFoldDB" id="A0A0E9QY79"/>
<sequence>MPIFLTLKYSISPAPVVSSGGLTWWSQPVKLAAGVMQEHWFSQAPLLHLSLIH</sequence>
<dbReference type="EMBL" id="GBXM01087357">
    <property type="protein sequence ID" value="JAH21220.1"/>
    <property type="molecule type" value="Transcribed_RNA"/>
</dbReference>
<accession>A0A0E9QY79</accession>
<name>A0A0E9QY79_ANGAN</name>
<protein>
    <submittedName>
        <fullName evidence="1">Uncharacterized protein</fullName>
    </submittedName>
</protein>
<evidence type="ECO:0000313" key="1">
    <source>
        <dbReference type="EMBL" id="JAH21220.1"/>
    </source>
</evidence>
<proteinExistence type="predicted"/>